<organism evidence="2 3">
    <name type="scientific">Cnephaeus nilssonii</name>
    <name type="common">Northern bat</name>
    <name type="synonym">Eptesicus nilssonii</name>
    <dbReference type="NCBI Taxonomy" id="3371016"/>
    <lineage>
        <taxon>Eukaryota</taxon>
        <taxon>Metazoa</taxon>
        <taxon>Chordata</taxon>
        <taxon>Craniata</taxon>
        <taxon>Vertebrata</taxon>
        <taxon>Euteleostomi</taxon>
        <taxon>Mammalia</taxon>
        <taxon>Eutheria</taxon>
        <taxon>Laurasiatheria</taxon>
        <taxon>Chiroptera</taxon>
        <taxon>Yangochiroptera</taxon>
        <taxon>Vespertilionidae</taxon>
        <taxon>Cnephaeus</taxon>
    </lineage>
</organism>
<sequence length="72" mass="8353">MGQLESRENALYGQMLKSMLNSKGTKVNDKQDAFFLWNLIRDCLDPRHEHNQPSLKPGKKEKQCNGTKKTIY</sequence>
<comment type="caution">
    <text evidence="2">The sequence shown here is derived from an EMBL/GenBank/DDBJ whole genome shotgun (WGS) entry which is preliminary data.</text>
</comment>
<gene>
    <name evidence="2" type="ORF">QTO34_005616</name>
</gene>
<evidence type="ECO:0000313" key="2">
    <source>
        <dbReference type="EMBL" id="KAK1334609.1"/>
    </source>
</evidence>
<accession>A0AA40HNP1</accession>
<proteinExistence type="predicted"/>
<protein>
    <submittedName>
        <fullName evidence="2">Uncharacterized protein</fullName>
    </submittedName>
</protein>
<evidence type="ECO:0000313" key="3">
    <source>
        <dbReference type="Proteomes" id="UP001177744"/>
    </source>
</evidence>
<name>A0AA40HNP1_CNENI</name>
<feature type="region of interest" description="Disordered" evidence="1">
    <location>
        <begin position="47"/>
        <end position="72"/>
    </location>
</feature>
<dbReference type="Proteomes" id="UP001177744">
    <property type="component" value="Unassembled WGS sequence"/>
</dbReference>
<reference evidence="2" key="1">
    <citation type="submission" date="2023-06" db="EMBL/GenBank/DDBJ databases">
        <title>Reference genome for the Northern bat (Eptesicus nilssonii), a most northern bat species.</title>
        <authorList>
            <person name="Laine V.N."/>
            <person name="Pulliainen A.T."/>
            <person name="Lilley T.M."/>
        </authorList>
    </citation>
    <scope>NUCLEOTIDE SEQUENCE</scope>
    <source>
        <strain evidence="2">BLF_Eptnil</strain>
        <tissue evidence="2">Kidney</tissue>
    </source>
</reference>
<dbReference type="AlphaFoldDB" id="A0AA40HNP1"/>
<evidence type="ECO:0000256" key="1">
    <source>
        <dbReference type="SAM" id="MobiDB-lite"/>
    </source>
</evidence>
<dbReference type="EMBL" id="JAULJE010000015">
    <property type="protein sequence ID" value="KAK1334609.1"/>
    <property type="molecule type" value="Genomic_DNA"/>
</dbReference>
<keyword evidence="3" id="KW-1185">Reference proteome</keyword>